<dbReference type="SUPFAM" id="SSF54236">
    <property type="entry name" value="Ubiquitin-like"/>
    <property type="match status" value="1"/>
</dbReference>
<dbReference type="PANTHER" id="PTHR10666">
    <property type="entry name" value="UBIQUITIN"/>
    <property type="match status" value="1"/>
</dbReference>
<dbReference type="OrthoDB" id="428577at2759"/>
<protein>
    <recommendedName>
        <fullName evidence="1">Ubiquitin-like domain-containing protein</fullName>
    </recommendedName>
</protein>
<organism evidence="2 3">
    <name type="scientific">Paxillus rubicundulus Ve08.2h10</name>
    <dbReference type="NCBI Taxonomy" id="930991"/>
    <lineage>
        <taxon>Eukaryota</taxon>
        <taxon>Fungi</taxon>
        <taxon>Dikarya</taxon>
        <taxon>Basidiomycota</taxon>
        <taxon>Agaricomycotina</taxon>
        <taxon>Agaricomycetes</taxon>
        <taxon>Agaricomycetidae</taxon>
        <taxon>Boletales</taxon>
        <taxon>Paxilineae</taxon>
        <taxon>Paxillaceae</taxon>
        <taxon>Paxillus</taxon>
    </lineage>
</organism>
<evidence type="ECO:0000313" key="3">
    <source>
        <dbReference type="Proteomes" id="UP000054538"/>
    </source>
</evidence>
<dbReference type="SMART" id="SM00213">
    <property type="entry name" value="UBQ"/>
    <property type="match status" value="1"/>
</dbReference>
<dbReference type="Proteomes" id="UP000054538">
    <property type="component" value="Unassembled WGS sequence"/>
</dbReference>
<dbReference type="InterPro" id="IPR019956">
    <property type="entry name" value="Ubiquitin_dom"/>
</dbReference>
<dbReference type="PRINTS" id="PR00348">
    <property type="entry name" value="UBIQUITIN"/>
</dbReference>
<accession>A0A0D0E7H8</accession>
<dbReference type="Pfam" id="PF00240">
    <property type="entry name" value="ubiquitin"/>
    <property type="match status" value="1"/>
</dbReference>
<evidence type="ECO:0000313" key="2">
    <source>
        <dbReference type="EMBL" id="KIK94005.1"/>
    </source>
</evidence>
<dbReference type="InterPro" id="IPR000626">
    <property type="entry name" value="Ubiquitin-like_dom"/>
</dbReference>
<dbReference type="InterPro" id="IPR029071">
    <property type="entry name" value="Ubiquitin-like_domsf"/>
</dbReference>
<dbReference type="AlphaFoldDB" id="A0A0D0E7H8"/>
<gene>
    <name evidence="2" type="ORF">PAXRUDRAFT_828419</name>
</gene>
<dbReference type="InterPro" id="IPR050158">
    <property type="entry name" value="Ubiquitin_ubiquitin-like"/>
</dbReference>
<dbReference type="Gene3D" id="3.10.20.90">
    <property type="entry name" value="Phosphatidylinositol 3-kinase Catalytic Subunit, Chain A, domain 1"/>
    <property type="match status" value="1"/>
</dbReference>
<dbReference type="InParanoid" id="A0A0D0E7H8"/>
<dbReference type="EMBL" id="KN825136">
    <property type="protein sequence ID" value="KIK94005.1"/>
    <property type="molecule type" value="Genomic_DNA"/>
</dbReference>
<reference evidence="3" key="2">
    <citation type="submission" date="2015-01" db="EMBL/GenBank/DDBJ databases">
        <title>Evolutionary Origins and Diversification of the Mycorrhizal Mutualists.</title>
        <authorList>
            <consortium name="DOE Joint Genome Institute"/>
            <consortium name="Mycorrhizal Genomics Consortium"/>
            <person name="Kohler A."/>
            <person name="Kuo A."/>
            <person name="Nagy L.G."/>
            <person name="Floudas D."/>
            <person name="Copeland A."/>
            <person name="Barry K.W."/>
            <person name="Cichocki N."/>
            <person name="Veneault-Fourrey C."/>
            <person name="LaButti K."/>
            <person name="Lindquist E.A."/>
            <person name="Lipzen A."/>
            <person name="Lundell T."/>
            <person name="Morin E."/>
            <person name="Murat C."/>
            <person name="Riley R."/>
            <person name="Ohm R."/>
            <person name="Sun H."/>
            <person name="Tunlid A."/>
            <person name="Henrissat B."/>
            <person name="Grigoriev I.V."/>
            <person name="Hibbett D.S."/>
            <person name="Martin F."/>
        </authorList>
    </citation>
    <scope>NUCLEOTIDE SEQUENCE [LARGE SCALE GENOMIC DNA]</scope>
    <source>
        <strain evidence="3">Ve08.2h10</strain>
    </source>
</reference>
<dbReference type="STRING" id="930991.A0A0D0E7H8"/>
<keyword evidence="3" id="KW-1185">Reference proteome</keyword>
<dbReference type="HOGENOM" id="CLU_1170965_0_0_1"/>
<proteinExistence type="predicted"/>
<evidence type="ECO:0000259" key="1">
    <source>
        <dbReference type="PROSITE" id="PS50053"/>
    </source>
</evidence>
<dbReference type="PROSITE" id="PS50053">
    <property type="entry name" value="UBIQUITIN_2"/>
    <property type="match status" value="1"/>
</dbReference>
<name>A0A0D0E7H8_9AGAM</name>
<reference evidence="2 3" key="1">
    <citation type="submission" date="2014-04" db="EMBL/GenBank/DDBJ databases">
        <authorList>
            <consortium name="DOE Joint Genome Institute"/>
            <person name="Kuo A."/>
            <person name="Kohler A."/>
            <person name="Jargeat P."/>
            <person name="Nagy L.G."/>
            <person name="Floudas D."/>
            <person name="Copeland A."/>
            <person name="Barry K.W."/>
            <person name="Cichocki N."/>
            <person name="Veneault-Fourrey C."/>
            <person name="LaButti K."/>
            <person name="Lindquist E.A."/>
            <person name="Lipzen A."/>
            <person name="Lundell T."/>
            <person name="Morin E."/>
            <person name="Murat C."/>
            <person name="Sun H."/>
            <person name="Tunlid A."/>
            <person name="Henrissat B."/>
            <person name="Grigoriev I.V."/>
            <person name="Hibbett D.S."/>
            <person name="Martin F."/>
            <person name="Nordberg H.P."/>
            <person name="Cantor M.N."/>
            <person name="Hua S.X."/>
        </authorList>
    </citation>
    <scope>NUCLEOTIDE SEQUENCE [LARGE SCALE GENOMIC DNA]</scope>
    <source>
        <strain evidence="2 3">Ve08.2h10</strain>
    </source>
</reference>
<sequence>MCKTARQLGLQVGDSIQMMPYRWSITLTKHSRFVVSPQLPTIELTANDRDAVSIFAKLLTGGIVDVVCRLGDTIDNVKTQVQALEGIPADQQRLIFAGKQIEGGRTLSDYDVRQESTLHLVLRSQGGGRAGMEVGFVAGFHRRSMVISSRPRHTTTTGFSASMSALSTRHTFPRSQSSRIHRRQSHLRHTLGSNCHGLHSMTRTFRRPTTYLRLLPLPTCGLLRRSTLLVHQRAVGW</sequence>
<feature type="domain" description="Ubiquitin-like" evidence="1">
    <location>
        <begin position="52"/>
        <end position="127"/>
    </location>
</feature>